<dbReference type="EMBL" id="BPWL01000007">
    <property type="protein sequence ID" value="GJJ12142.1"/>
    <property type="molecule type" value="Genomic_DNA"/>
</dbReference>
<comment type="function">
    <text evidence="1">May play a role in mRNA splicing.</text>
</comment>
<dbReference type="GO" id="GO:0008380">
    <property type="term" value="P:RNA splicing"/>
    <property type="evidence" value="ECO:0007669"/>
    <property type="project" value="UniProtKB-KW"/>
</dbReference>
<dbReference type="GO" id="GO:0006397">
    <property type="term" value="P:mRNA processing"/>
    <property type="evidence" value="ECO:0007669"/>
    <property type="project" value="UniProtKB-KW"/>
</dbReference>
<feature type="domain" description="U4/U6.U5 small nuclear ribonucleoprotein 27kDa protein" evidence="9">
    <location>
        <begin position="128"/>
        <end position="183"/>
    </location>
</feature>
<feature type="region of interest" description="Disordered" evidence="8">
    <location>
        <begin position="147"/>
        <end position="184"/>
    </location>
</feature>
<evidence type="ECO:0000256" key="6">
    <source>
        <dbReference type="ARBA" id="ARBA00023187"/>
    </source>
</evidence>
<accession>A0AAV5AEJ0</accession>
<reference evidence="10" key="1">
    <citation type="submission" date="2021-10" db="EMBL/GenBank/DDBJ databases">
        <title>De novo Genome Assembly of Clathrus columnatus (Basidiomycota, Fungi) Using Illumina and Nanopore Sequence Data.</title>
        <authorList>
            <person name="Ogiso-Tanaka E."/>
            <person name="Itagaki H."/>
            <person name="Hosoya T."/>
            <person name="Hosaka K."/>
        </authorList>
    </citation>
    <scope>NUCLEOTIDE SEQUENCE</scope>
    <source>
        <strain evidence="10">MO-923</strain>
    </source>
</reference>
<evidence type="ECO:0000256" key="3">
    <source>
        <dbReference type="ARBA" id="ARBA00008218"/>
    </source>
</evidence>
<dbReference type="GO" id="GO:0071011">
    <property type="term" value="C:precatalytic spliceosome"/>
    <property type="evidence" value="ECO:0007669"/>
    <property type="project" value="TreeGrafter"/>
</dbReference>
<proteinExistence type="inferred from homology"/>
<name>A0AAV5AEJ0_9AGAM</name>
<keyword evidence="5" id="KW-0507">mRNA processing</keyword>
<evidence type="ECO:0000256" key="8">
    <source>
        <dbReference type="SAM" id="MobiDB-lite"/>
    </source>
</evidence>
<evidence type="ECO:0000256" key="1">
    <source>
        <dbReference type="ARBA" id="ARBA00003632"/>
    </source>
</evidence>
<keyword evidence="11" id="KW-1185">Reference proteome</keyword>
<evidence type="ECO:0000313" key="11">
    <source>
        <dbReference type="Proteomes" id="UP001050691"/>
    </source>
</evidence>
<keyword evidence="7" id="KW-0539">Nucleus</keyword>
<feature type="region of interest" description="Disordered" evidence="8">
    <location>
        <begin position="26"/>
        <end position="120"/>
    </location>
</feature>
<evidence type="ECO:0000256" key="4">
    <source>
        <dbReference type="ARBA" id="ARBA00011825"/>
    </source>
</evidence>
<comment type="similarity">
    <text evidence="3">Belongs to the SNUT3 family.</text>
</comment>
<protein>
    <recommendedName>
        <fullName evidence="9">U4/U6.U5 small nuclear ribonucleoprotein 27kDa protein domain-containing protein</fullName>
    </recommendedName>
</protein>
<dbReference type="InterPro" id="IPR013957">
    <property type="entry name" value="SNRNP27"/>
</dbReference>
<dbReference type="Pfam" id="PF08648">
    <property type="entry name" value="SNRNP27"/>
    <property type="match status" value="1"/>
</dbReference>
<evidence type="ECO:0000313" key="10">
    <source>
        <dbReference type="EMBL" id="GJJ12142.1"/>
    </source>
</evidence>
<evidence type="ECO:0000256" key="2">
    <source>
        <dbReference type="ARBA" id="ARBA00004123"/>
    </source>
</evidence>
<evidence type="ECO:0000259" key="9">
    <source>
        <dbReference type="Pfam" id="PF08648"/>
    </source>
</evidence>
<keyword evidence="6" id="KW-0508">mRNA splicing</keyword>
<evidence type="ECO:0000256" key="5">
    <source>
        <dbReference type="ARBA" id="ARBA00022664"/>
    </source>
</evidence>
<sequence length="184" mass="20663">MDIEETAITTENDILGVVQKVHDVIEMEESMGGDTKDYNQDRRSTRDHDDKHRVAEVDDRRQKLLGGDESRRNNEVPSKKAEPAKPKRDDTAEVVPVSASVVGDENQKEEGAIDGENTESLEMEYQNDDDAAMMSMMGFGGFDSTKGKAVTGNQEGGVNIKKPRTWRQYMNRRGGFNRPLDKIK</sequence>
<dbReference type="PANTHER" id="PTHR31077">
    <property type="entry name" value="U4/U6.U5 SMALL NUCLEAR RIBONUCLEOPROTEIN 27 KDA PROTEIN"/>
    <property type="match status" value="1"/>
</dbReference>
<organism evidence="10 11">
    <name type="scientific">Clathrus columnatus</name>
    <dbReference type="NCBI Taxonomy" id="1419009"/>
    <lineage>
        <taxon>Eukaryota</taxon>
        <taxon>Fungi</taxon>
        <taxon>Dikarya</taxon>
        <taxon>Basidiomycota</taxon>
        <taxon>Agaricomycotina</taxon>
        <taxon>Agaricomycetes</taxon>
        <taxon>Phallomycetidae</taxon>
        <taxon>Phallales</taxon>
        <taxon>Clathraceae</taxon>
        <taxon>Clathrus</taxon>
    </lineage>
</organism>
<comment type="caution">
    <text evidence="10">The sequence shown here is derived from an EMBL/GenBank/DDBJ whole genome shotgun (WGS) entry which is preliminary data.</text>
</comment>
<comment type="subunit">
    <text evidence="4">Part of a tri-snRNP complex.</text>
</comment>
<comment type="subcellular location">
    <subcellularLocation>
        <location evidence="2">Nucleus</location>
    </subcellularLocation>
</comment>
<gene>
    <name evidence="10" type="ORF">Clacol_006383</name>
</gene>
<dbReference type="AlphaFoldDB" id="A0AAV5AEJ0"/>
<dbReference type="Proteomes" id="UP001050691">
    <property type="component" value="Unassembled WGS sequence"/>
</dbReference>
<dbReference type="PANTHER" id="PTHR31077:SF1">
    <property type="entry name" value="U4_U6.U5 SMALL NUCLEAR RIBONUCLEOPROTEIN 27 KDA PROTEIN"/>
    <property type="match status" value="1"/>
</dbReference>
<evidence type="ECO:0000256" key="7">
    <source>
        <dbReference type="ARBA" id="ARBA00023242"/>
    </source>
</evidence>
<feature type="compositionally biased region" description="Basic and acidic residues" evidence="8">
    <location>
        <begin position="34"/>
        <end position="91"/>
    </location>
</feature>